<evidence type="ECO:0000313" key="4">
    <source>
        <dbReference type="Proteomes" id="UP001500968"/>
    </source>
</evidence>
<dbReference type="PANTHER" id="PTHR44520">
    <property type="entry name" value="RESPONSE REGULATOR RCP1-RELATED"/>
    <property type="match status" value="1"/>
</dbReference>
<comment type="caution">
    <text evidence="3">The sequence shown here is derived from an EMBL/GenBank/DDBJ whole genome shotgun (WGS) entry which is preliminary data.</text>
</comment>
<dbReference type="InterPro" id="IPR001789">
    <property type="entry name" value="Sig_transdc_resp-reg_receiver"/>
</dbReference>
<dbReference type="SUPFAM" id="SSF52172">
    <property type="entry name" value="CheY-like"/>
    <property type="match status" value="1"/>
</dbReference>
<evidence type="ECO:0000259" key="2">
    <source>
        <dbReference type="PROSITE" id="PS50110"/>
    </source>
</evidence>
<name>A0ABP7TTD8_9FLAO</name>
<dbReference type="Proteomes" id="UP001500968">
    <property type="component" value="Unassembled WGS sequence"/>
</dbReference>
<keyword evidence="4" id="KW-1185">Reference proteome</keyword>
<keyword evidence="1" id="KW-0597">Phosphoprotein</keyword>
<dbReference type="PROSITE" id="PS50110">
    <property type="entry name" value="RESPONSE_REGULATORY"/>
    <property type="match status" value="1"/>
</dbReference>
<dbReference type="InterPro" id="IPR011006">
    <property type="entry name" value="CheY-like_superfamily"/>
</dbReference>
<dbReference type="Gene3D" id="3.40.50.2300">
    <property type="match status" value="1"/>
</dbReference>
<accession>A0ABP7TTD8</accession>
<dbReference type="InterPro" id="IPR052893">
    <property type="entry name" value="TCS_response_regulator"/>
</dbReference>
<reference evidence="4" key="1">
    <citation type="journal article" date="2019" name="Int. J. Syst. Evol. Microbiol.">
        <title>The Global Catalogue of Microorganisms (GCM) 10K type strain sequencing project: providing services to taxonomists for standard genome sequencing and annotation.</title>
        <authorList>
            <consortium name="The Broad Institute Genomics Platform"/>
            <consortium name="The Broad Institute Genome Sequencing Center for Infectious Disease"/>
            <person name="Wu L."/>
            <person name="Ma J."/>
        </authorList>
    </citation>
    <scope>NUCLEOTIDE SEQUENCE [LARGE SCALE GENOMIC DNA]</scope>
    <source>
        <strain evidence="4">JCM 17064</strain>
    </source>
</reference>
<evidence type="ECO:0000313" key="3">
    <source>
        <dbReference type="EMBL" id="GAA4030750.1"/>
    </source>
</evidence>
<evidence type="ECO:0000256" key="1">
    <source>
        <dbReference type="PROSITE-ProRule" id="PRU00169"/>
    </source>
</evidence>
<organism evidence="3 4">
    <name type="scientific">Flavobacterium cheonhonense</name>
    <dbReference type="NCBI Taxonomy" id="706185"/>
    <lineage>
        <taxon>Bacteria</taxon>
        <taxon>Pseudomonadati</taxon>
        <taxon>Bacteroidota</taxon>
        <taxon>Flavobacteriia</taxon>
        <taxon>Flavobacteriales</taxon>
        <taxon>Flavobacteriaceae</taxon>
        <taxon>Flavobacterium</taxon>
    </lineage>
</organism>
<dbReference type="Pfam" id="PF00072">
    <property type="entry name" value="Response_reg"/>
    <property type="match status" value="1"/>
</dbReference>
<proteinExistence type="predicted"/>
<feature type="domain" description="Response regulatory" evidence="2">
    <location>
        <begin position="1"/>
        <end position="126"/>
    </location>
</feature>
<gene>
    <name evidence="3" type="ORF">GCM10022386_13380</name>
</gene>
<dbReference type="SMART" id="SM00448">
    <property type="entry name" value="REC"/>
    <property type="match status" value="1"/>
</dbReference>
<feature type="modified residue" description="4-aspartylphosphate" evidence="1">
    <location>
        <position position="56"/>
    </location>
</feature>
<sequence length="128" mass="14820">MLIDDDEIFTYIIKKIIEESEIAEQISIFSNGRDAINYLSEVAEEETLLPKVIFLDLNMPLLDGWGFLDEYIRLKPKMCKKINLYVITSSVSTYDHEKSKEYSDITDFIVKPLAKEKFISIVKKMSNG</sequence>
<dbReference type="EMBL" id="BAABCR010000014">
    <property type="protein sequence ID" value="GAA4030750.1"/>
    <property type="molecule type" value="Genomic_DNA"/>
</dbReference>
<dbReference type="PANTHER" id="PTHR44520:SF2">
    <property type="entry name" value="RESPONSE REGULATOR RCP1"/>
    <property type="match status" value="1"/>
</dbReference>
<protein>
    <submittedName>
        <fullName evidence="3">Response regulator</fullName>
    </submittedName>
</protein>